<dbReference type="PROSITE" id="PS51257">
    <property type="entry name" value="PROKAR_LIPOPROTEIN"/>
    <property type="match status" value="1"/>
</dbReference>
<evidence type="ECO:0000313" key="3">
    <source>
        <dbReference type="Proteomes" id="UP000469430"/>
    </source>
</evidence>
<comment type="caution">
    <text evidence="2">The sequence shown here is derived from an EMBL/GenBank/DDBJ whole genome shotgun (WGS) entry which is preliminary data.</text>
</comment>
<name>A0A6I4TS97_9SPHN</name>
<dbReference type="InterPro" id="IPR021719">
    <property type="entry name" value="Prot_inh_I78"/>
</dbReference>
<keyword evidence="1" id="KW-0732">Signal</keyword>
<evidence type="ECO:0008006" key="4">
    <source>
        <dbReference type="Google" id="ProtNLM"/>
    </source>
</evidence>
<dbReference type="Proteomes" id="UP000469430">
    <property type="component" value="Unassembled WGS sequence"/>
</dbReference>
<keyword evidence="3" id="KW-1185">Reference proteome</keyword>
<accession>A0A6I4TS97</accession>
<protein>
    <recommendedName>
        <fullName evidence="4">Peptidase inhibitor I78 family protein</fullName>
    </recommendedName>
</protein>
<gene>
    <name evidence="2" type="ORF">GRI97_03235</name>
</gene>
<organism evidence="2 3">
    <name type="scientific">Croceibacterium xixiisoli</name>
    <dbReference type="NCBI Taxonomy" id="1476466"/>
    <lineage>
        <taxon>Bacteria</taxon>
        <taxon>Pseudomonadati</taxon>
        <taxon>Pseudomonadota</taxon>
        <taxon>Alphaproteobacteria</taxon>
        <taxon>Sphingomonadales</taxon>
        <taxon>Erythrobacteraceae</taxon>
        <taxon>Croceibacterium</taxon>
    </lineage>
</organism>
<proteinExistence type="predicted"/>
<dbReference type="RefSeq" id="WP_161389677.1">
    <property type="nucleotide sequence ID" value="NZ_JBHSCP010000001.1"/>
</dbReference>
<feature type="chain" id="PRO_5026254187" description="Peptidase inhibitor I78 family protein" evidence="1">
    <location>
        <begin position="24"/>
        <end position="102"/>
    </location>
</feature>
<evidence type="ECO:0000256" key="1">
    <source>
        <dbReference type="SAM" id="SignalP"/>
    </source>
</evidence>
<dbReference type="OrthoDB" id="8724542at2"/>
<evidence type="ECO:0000313" key="2">
    <source>
        <dbReference type="EMBL" id="MXO98001.1"/>
    </source>
</evidence>
<dbReference type="Gene3D" id="3.30.10.10">
    <property type="entry name" value="Trypsin Inhibitor V, subunit A"/>
    <property type="match status" value="1"/>
</dbReference>
<dbReference type="AlphaFoldDB" id="A0A6I4TS97"/>
<reference evidence="2 3" key="1">
    <citation type="submission" date="2019-12" db="EMBL/GenBank/DDBJ databases">
        <title>Genomic-based taxomic classification of the family Erythrobacteraceae.</title>
        <authorList>
            <person name="Xu L."/>
        </authorList>
    </citation>
    <scope>NUCLEOTIDE SEQUENCE [LARGE SCALE GENOMIC DNA]</scope>
    <source>
        <strain evidence="2 3">S36</strain>
    </source>
</reference>
<feature type="signal peptide" evidence="1">
    <location>
        <begin position="1"/>
        <end position="23"/>
    </location>
</feature>
<dbReference type="EMBL" id="WTYJ01000001">
    <property type="protein sequence ID" value="MXO98001.1"/>
    <property type="molecule type" value="Genomic_DNA"/>
</dbReference>
<sequence length="102" mass="10574">MRLMFQIACPAALLLAGCQTSTATDDVASAPAGAGTGLCREAVIGTLVGQTRINDGAASQFTGARTIRQIRPGDAVTEDFRADRATIETDPDTGRITRAFCG</sequence>
<dbReference type="Pfam" id="PF11720">
    <property type="entry name" value="Inhibitor_I78"/>
    <property type="match status" value="1"/>
</dbReference>